<dbReference type="InterPro" id="IPR036047">
    <property type="entry name" value="F-box-like_dom_sf"/>
</dbReference>
<organism evidence="7 8">
    <name type="scientific">Astrephomene gubernaculifera</name>
    <dbReference type="NCBI Taxonomy" id="47775"/>
    <lineage>
        <taxon>Eukaryota</taxon>
        <taxon>Viridiplantae</taxon>
        <taxon>Chlorophyta</taxon>
        <taxon>core chlorophytes</taxon>
        <taxon>Chlorophyceae</taxon>
        <taxon>CS clade</taxon>
        <taxon>Chlamydomonadales</taxon>
        <taxon>Astrephomenaceae</taxon>
        <taxon>Astrephomene</taxon>
    </lineage>
</organism>
<sequence length="666" mass="69501">MPLNPYAPEWKPPALRGPPSAGAKAGDDEEFVEAFDLAGLPEQVISLIIACLTSPVDLTRCACACKLLQRHVCEAELCLDIRGVKTLAGHTNMGNSEEKAGHRSKALVGLRKYMRGTVALLLPNASLEDADVEELLTTLPQLQLLDVSGGRKLTHASASAIAQSNTSVAAQACASTCFPETAESSATLAAVHDEGSQHPPLSEAAPVPATAVSLDSTLARRRSLPLRFINMQRCFQLHSGSLGKLLGTPGLRCLALSHLDLGHWPNPAAMQCALAAEPTHRSSGLQVLALHNCLRLNGPAITALASLVGGLPESSSINNSNSTVPYRVPQAAASGVRFLMLGGSTLALASFLDNNSSSSPSDVTQPPLPPHLEELLVSSYKPASTSTAATVQAHLAAVRHLVAAALAMPQLLALELTFFPPPLVACVRRVLADAAAMDRTPVVVWDFSGEARDVQAARRALERTLRVARRACEEVMDEGETGMGGVGSRGGGNRSGGSGGMLDEFAVAAIMRCAVNCSNVTRSTPLHTASERGDAGGVRHLLDAGAAVDARDTAGSTPLFLASEAGHMEVVTRLLAAGADLRQSNAAGETPLYIASLRGHLGCVKELLTHCKKHGIAWQEAELYGDAWTPLHAAAVANRADVAACLLQAAGTSRAPQLVVAPNKYG</sequence>
<evidence type="ECO:0000256" key="6">
    <source>
        <dbReference type="SAM" id="MobiDB-lite"/>
    </source>
</evidence>
<feature type="non-terminal residue" evidence="7">
    <location>
        <position position="1"/>
    </location>
</feature>
<dbReference type="InterPro" id="IPR036770">
    <property type="entry name" value="Ankyrin_rpt-contain_sf"/>
</dbReference>
<name>A0AAD3DP97_9CHLO</name>
<evidence type="ECO:0000256" key="1">
    <source>
        <dbReference type="ARBA" id="ARBA00004430"/>
    </source>
</evidence>
<dbReference type="SUPFAM" id="SSF52047">
    <property type="entry name" value="RNI-like"/>
    <property type="match status" value="1"/>
</dbReference>
<dbReference type="PANTHER" id="PTHR24198:SF194">
    <property type="entry name" value="INVERSIN-A"/>
    <property type="match status" value="1"/>
</dbReference>
<dbReference type="InterPro" id="IPR002110">
    <property type="entry name" value="Ankyrin_rpt"/>
</dbReference>
<dbReference type="Pfam" id="PF13857">
    <property type="entry name" value="Ank_5"/>
    <property type="match status" value="1"/>
</dbReference>
<keyword evidence="8" id="KW-1185">Reference proteome</keyword>
<comment type="subcellular location">
    <subcellularLocation>
        <location evidence="1">Cytoplasm</location>
        <location evidence="1">Cytoskeleton</location>
        <location evidence="1">Cilium axoneme</location>
    </subcellularLocation>
</comment>
<feature type="repeat" description="ANK" evidence="4">
    <location>
        <begin position="554"/>
        <end position="586"/>
    </location>
</feature>
<feature type="region of interest" description="Disordered" evidence="6">
    <location>
        <begin position="1"/>
        <end position="25"/>
    </location>
</feature>
<dbReference type="InterPro" id="IPR032675">
    <property type="entry name" value="LRR_dom_sf"/>
</dbReference>
<comment type="caution">
    <text evidence="7">The sequence shown here is derived from an EMBL/GenBank/DDBJ whole genome shotgun (WGS) entry which is preliminary data.</text>
</comment>
<keyword evidence="5" id="KW-0175">Coiled coil</keyword>
<evidence type="ECO:0000256" key="3">
    <source>
        <dbReference type="ARBA" id="ARBA00023043"/>
    </source>
</evidence>
<evidence type="ECO:0000256" key="5">
    <source>
        <dbReference type="SAM" id="Coils"/>
    </source>
</evidence>
<dbReference type="Proteomes" id="UP001054857">
    <property type="component" value="Unassembled WGS sequence"/>
</dbReference>
<dbReference type="PANTHER" id="PTHR24198">
    <property type="entry name" value="ANKYRIN REPEAT AND PROTEIN KINASE DOMAIN-CONTAINING PROTEIN"/>
    <property type="match status" value="1"/>
</dbReference>
<dbReference type="AlphaFoldDB" id="A0AAD3DP97"/>
<reference evidence="7 8" key="1">
    <citation type="journal article" date="2021" name="Sci. Rep.">
        <title>Genome sequencing of the multicellular alga Astrephomene provides insights into convergent evolution of germ-soma differentiation.</title>
        <authorList>
            <person name="Yamashita S."/>
            <person name="Yamamoto K."/>
            <person name="Matsuzaki R."/>
            <person name="Suzuki S."/>
            <person name="Yamaguchi H."/>
            <person name="Hirooka S."/>
            <person name="Minakuchi Y."/>
            <person name="Miyagishima S."/>
            <person name="Kawachi M."/>
            <person name="Toyoda A."/>
            <person name="Nozaki H."/>
        </authorList>
    </citation>
    <scope>NUCLEOTIDE SEQUENCE [LARGE SCALE GENOMIC DNA]</scope>
    <source>
        <strain evidence="7 8">NIES-4017</strain>
    </source>
</reference>
<dbReference type="GO" id="GO:0005930">
    <property type="term" value="C:axoneme"/>
    <property type="evidence" value="ECO:0007669"/>
    <property type="project" value="UniProtKB-SubCell"/>
</dbReference>
<keyword evidence="2" id="KW-0677">Repeat</keyword>
<evidence type="ECO:0000256" key="2">
    <source>
        <dbReference type="ARBA" id="ARBA00022737"/>
    </source>
</evidence>
<evidence type="ECO:0000313" key="8">
    <source>
        <dbReference type="Proteomes" id="UP001054857"/>
    </source>
</evidence>
<evidence type="ECO:0000256" key="4">
    <source>
        <dbReference type="PROSITE-ProRule" id="PRU00023"/>
    </source>
</evidence>
<dbReference type="SMART" id="SM00248">
    <property type="entry name" value="ANK"/>
    <property type="match status" value="4"/>
</dbReference>
<protein>
    <submittedName>
        <fullName evidence="7">Uncharacterized protein</fullName>
    </submittedName>
</protein>
<proteinExistence type="predicted"/>
<accession>A0AAD3DP97</accession>
<dbReference type="SUPFAM" id="SSF81383">
    <property type="entry name" value="F-box domain"/>
    <property type="match status" value="1"/>
</dbReference>
<gene>
    <name evidence="7" type="ORF">Agub_g5400</name>
</gene>
<dbReference type="SUPFAM" id="SSF48403">
    <property type="entry name" value="Ankyrin repeat"/>
    <property type="match status" value="1"/>
</dbReference>
<dbReference type="Pfam" id="PF12796">
    <property type="entry name" value="Ank_2"/>
    <property type="match status" value="1"/>
</dbReference>
<feature type="repeat" description="ANK" evidence="4">
    <location>
        <begin position="521"/>
        <end position="553"/>
    </location>
</feature>
<dbReference type="Gene3D" id="1.25.40.20">
    <property type="entry name" value="Ankyrin repeat-containing domain"/>
    <property type="match status" value="1"/>
</dbReference>
<evidence type="ECO:0000313" key="7">
    <source>
        <dbReference type="EMBL" id="GFR44213.1"/>
    </source>
</evidence>
<dbReference type="PROSITE" id="PS50088">
    <property type="entry name" value="ANK_REPEAT"/>
    <property type="match status" value="2"/>
</dbReference>
<keyword evidence="3 4" id="KW-0040">ANK repeat</keyword>
<dbReference type="EMBL" id="BMAR01000007">
    <property type="protein sequence ID" value="GFR44213.1"/>
    <property type="molecule type" value="Genomic_DNA"/>
</dbReference>
<feature type="coiled-coil region" evidence="5">
    <location>
        <begin position="451"/>
        <end position="478"/>
    </location>
</feature>
<dbReference type="Gene3D" id="3.80.10.10">
    <property type="entry name" value="Ribonuclease Inhibitor"/>
    <property type="match status" value="1"/>
</dbReference>
<dbReference type="PROSITE" id="PS50297">
    <property type="entry name" value="ANK_REP_REGION"/>
    <property type="match status" value="2"/>
</dbReference>